<organism evidence="2 6">
    <name type="scientific">Adineta steineri</name>
    <dbReference type="NCBI Taxonomy" id="433720"/>
    <lineage>
        <taxon>Eukaryota</taxon>
        <taxon>Metazoa</taxon>
        <taxon>Spiralia</taxon>
        <taxon>Gnathifera</taxon>
        <taxon>Rotifera</taxon>
        <taxon>Eurotatoria</taxon>
        <taxon>Bdelloidea</taxon>
        <taxon>Adinetida</taxon>
        <taxon>Adinetidae</taxon>
        <taxon>Adineta</taxon>
    </lineage>
</organism>
<evidence type="ECO:0000256" key="1">
    <source>
        <dbReference type="SAM" id="Phobius"/>
    </source>
</evidence>
<protein>
    <submittedName>
        <fullName evidence="2">Uncharacterized protein</fullName>
    </submittedName>
</protein>
<sequence>MTYSVYIDEITTFIVYLNHSFSSTIALITLKEMRQFWLDKLSLRHVISKAQNRVVPNDAANVNQPIRHVQTRLAVVINS</sequence>
<keyword evidence="1" id="KW-0812">Transmembrane</keyword>
<gene>
    <name evidence="2" type="ORF">BJG266_LOCUS5473</name>
    <name evidence="4" type="ORF">QVE165_LOCUS10503</name>
    <name evidence="3" type="ORF">QVE165_LOCUS6646</name>
</gene>
<dbReference type="AlphaFoldDB" id="A0A813SVQ2"/>
<comment type="caution">
    <text evidence="2">The sequence shown here is derived from an EMBL/GenBank/DDBJ whole genome shotgun (WGS) entry which is preliminary data.</text>
</comment>
<reference evidence="2" key="1">
    <citation type="submission" date="2021-02" db="EMBL/GenBank/DDBJ databases">
        <authorList>
            <person name="Nowell W R."/>
        </authorList>
    </citation>
    <scope>NUCLEOTIDE SEQUENCE</scope>
</reference>
<dbReference type="Proteomes" id="UP000663832">
    <property type="component" value="Unassembled WGS sequence"/>
</dbReference>
<evidence type="ECO:0000313" key="4">
    <source>
        <dbReference type="EMBL" id="CAF0920303.1"/>
    </source>
</evidence>
<dbReference type="EMBL" id="CAJNOI010000014">
    <property type="protein sequence ID" value="CAF0806049.1"/>
    <property type="molecule type" value="Genomic_DNA"/>
</dbReference>
<dbReference type="EMBL" id="CAJNOM010000028">
    <property type="protein sequence ID" value="CAF0847323.1"/>
    <property type="molecule type" value="Genomic_DNA"/>
</dbReference>
<accession>A0A813SVQ2</accession>
<keyword evidence="5" id="KW-1185">Reference proteome</keyword>
<keyword evidence="1" id="KW-0472">Membrane</keyword>
<dbReference type="Proteomes" id="UP000663877">
    <property type="component" value="Unassembled WGS sequence"/>
</dbReference>
<dbReference type="OrthoDB" id="10077173at2759"/>
<evidence type="ECO:0000313" key="5">
    <source>
        <dbReference type="Proteomes" id="UP000663832"/>
    </source>
</evidence>
<feature type="transmembrane region" description="Helical" evidence="1">
    <location>
        <begin position="12"/>
        <end position="30"/>
    </location>
</feature>
<evidence type="ECO:0000313" key="6">
    <source>
        <dbReference type="Proteomes" id="UP000663877"/>
    </source>
</evidence>
<proteinExistence type="predicted"/>
<evidence type="ECO:0000313" key="3">
    <source>
        <dbReference type="EMBL" id="CAF0847323.1"/>
    </source>
</evidence>
<keyword evidence="1" id="KW-1133">Transmembrane helix</keyword>
<dbReference type="EMBL" id="CAJNOM010000049">
    <property type="protein sequence ID" value="CAF0920303.1"/>
    <property type="molecule type" value="Genomic_DNA"/>
</dbReference>
<name>A0A813SVQ2_9BILA</name>
<evidence type="ECO:0000313" key="2">
    <source>
        <dbReference type="EMBL" id="CAF0806049.1"/>
    </source>
</evidence>